<dbReference type="AlphaFoldDB" id="A0AA37VX29"/>
<reference evidence="1" key="1">
    <citation type="submission" date="2023-01" db="EMBL/GenBank/DDBJ databases">
        <title>Whole-genome sequence of Pseudomonas putida NBRC 14671.</title>
        <authorList>
            <person name="Morohoshi T."/>
            <person name="Someya N."/>
        </authorList>
    </citation>
    <scope>NUCLEOTIDE SEQUENCE</scope>
    <source>
        <strain evidence="1">NBRC 14671</strain>
    </source>
</reference>
<sequence>MGTRALSRSIVSIGSDDPELAKKVKGVILAAPDIDARVFKRDIAPKLVSAGRNVTLYASSNDKALGLSKKIHGYQRAGETIGELVVVSGMDTIDASKVDTSLVGHNYYGDNRSIISDMHYLLKTQMPVKDRAGLSSVGKEPALYWMFRP</sequence>
<evidence type="ECO:0000313" key="1">
    <source>
        <dbReference type="EMBL" id="GLO37880.1"/>
    </source>
</evidence>
<dbReference type="Proteomes" id="UP001161257">
    <property type="component" value="Unassembled WGS sequence"/>
</dbReference>
<protein>
    <submittedName>
        <fullName evidence="1">Uncharacterized protein</fullName>
    </submittedName>
</protein>
<dbReference type="Pfam" id="PF05990">
    <property type="entry name" value="DUF900"/>
    <property type="match status" value="1"/>
</dbReference>
<dbReference type="PANTHER" id="PTHR36513:SF1">
    <property type="entry name" value="TRANSMEMBRANE PROTEIN"/>
    <property type="match status" value="1"/>
</dbReference>
<dbReference type="InterPro" id="IPR010297">
    <property type="entry name" value="DUF900_hydrolase"/>
</dbReference>
<gene>
    <name evidence="1" type="ORF">PPUN14671_47170</name>
</gene>
<proteinExistence type="predicted"/>
<dbReference type="EMBL" id="BSKJ01000013">
    <property type="protein sequence ID" value="GLO37880.1"/>
    <property type="molecule type" value="Genomic_DNA"/>
</dbReference>
<name>A0AA37VX29_PSEPU</name>
<accession>A0AA37VX29</accession>
<organism evidence="1 2">
    <name type="scientific">Pseudomonas putida</name>
    <name type="common">Arthrobacter siderocapsulatus</name>
    <dbReference type="NCBI Taxonomy" id="303"/>
    <lineage>
        <taxon>Bacteria</taxon>
        <taxon>Pseudomonadati</taxon>
        <taxon>Pseudomonadota</taxon>
        <taxon>Gammaproteobacteria</taxon>
        <taxon>Pseudomonadales</taxon>
        <taxon>Pseudomonadaceae</taxon>
        <taxon>Pseudomonas</taxon>
    </lineage>
</organism>
<evidence type="ECO:0000313" key="2">
    <source>
        <dbReference type="Proteomes" id="UP001161257"/>
    </source>
</evidence>
<dbReference type="PANTHER" id="PTHR36513">
    <property type="entry name" value="ABC TRANSMEMBRANE TYPE-1 DOMAIN-CONTAINING PROTEIN"/>
    <property type="match status" value="1"/>
</dbReference>
<comment type="caution">
    <text evidence="1">The sequence shown here is derived from an EMBL/GenBank/DDBJ whole genome shotgun (WGS) entry which is preliminary data.</text>
</comment>